<dbReference type="GeneID" id="18254089"/>
<dbReference type="RefSeq" id="XP_006690605.1">
    <property type="nucleotide sequence ID" value="XM_006690542.1"/>
</dbReference>
<dbReference type="Pfam" id="PF25312">
    <property type="entry name" value="Allergen_Asp_f_4"/>
    <property type="match status" value="1"/>
</dbReference>
<evidence type="ECO:0000313" key="2">
    <source>
        <dbReference type="EMBL" id="EGS24119.1"/>
    </source>
</evidence>
<dbReference type="KEGG" id="cthr:CTHT_0000510"/>
<dbReference type="eggNOG" id="ENOG502SPC5">
    <property type="taxonomic scope" value="Eukaryota"/>
</dbReference>
<dbReference type="AlphaFoldDB" id="G0RXV3"/>
<dbReference type="InterPro" id="IPR038903">
    <property type="entry name" value="Allergen_Asp_f_4"/>
</dbReference>
<dbReference type="GO" id="GO:0005576">
    <property type="term" value="C:extracellular region"/>
    <property type="evidence" value="ECO:0007669"/>
    <property type="project" value="InterPro"/>
</dbReference>
<dbReference type="GO" id="GO:0019863">
    <property type="term" value="F:IgE binding"/>
    <property type="evidence" value="ECO:0007669"/>
    <property type="project" value="InterPro"/>
</dbReference>
<reference evidence="2 3" key="1">
    <citation type="journal article" date="2011" name="Cell">
        <title>Insight into structure and assembly of the nuclear pore complex by utilizing the genome of a eukaryotic thermophile.</title>
        <authorList>
            <person name="Amlacher S."/>
            <person name="Sarges P."/>
            <person name="Flemming D."/>
            <person name="van Noort V."/>
            <person name="Kunze R."/>
            <person name="Devos D.P."/>
            <person name="Arumugam M."/>
            <person name="Bork P."/>
            <person name="Hurt E."/>
        </authorList>
    </citation>
    <scope>NUCLEOTIDE SEQUENCE [LARGE SCALE GENOMIC DNA]</scope>
    <source>
        <strain evidence="3">DSM 1495 / CBS 144.50 / IMI 039719</strain>
    </source>
</reference>
<feature type="signal peptide" evidence="1">
    <location>
        <begin position="1"/>
        <end position="22"/>
    </location>
</feature>
<sequence length="288" mass="30794">MRVATLSSVLMALPLGDQVVSSSPTDESEVTTRNVKTVSNVRIFRNGSATALVELGSTSAQFSCDSLVYGLTHDDCNYMSSIGMAAQGRNERSNNGVIWIGSDGPNTFNFINAFDGPIIIVVWHNPVGDHESSFMNVRQAMVTYSLPSRGSAVQISVANGIPGGWAAIYNRDTALTQYGQIDNTWGEFTSGTYATVDVSRLVNMQGNAMSIQTFNNNEDNGDARCMSDMQTCVFICKNVAARTCGESGTYDLINCSGPDRTYAIDGTGNPTGGCQGWSTNGHLEVVLS</sequence>
<dbReference type="OrthoDB" id="5320938at2759"/>
<accession>G0RXV3</accession>
<keyword evidence="3" id="KW-1185">Reference proteome</keyword>
<feature type="chain" id="PRO_5003408608" evidence="1">
    <location>
        <begin position="23"/>
        <end position="288"/>
    </location>
</feature>
<dbReference type="EMBL" id="GL988030">
    <property type="protein sequence ID" value="EGS24119.1"/>
    <property type="molecule type" value="Genomic_DNA"/>
</dbReference>
<evidence type="ECO:0000256" key="1">
    <source>
        <dbReference type="SAM" id="SignalP"/>
    </source>
</evidence>
<evidence type="ECO:0000313" key="3">
    <source>
        <dbReference type="Proteomes" id="UP000008066"/>
    </source>
</evidence>
<name>G0RXV3_CHATD</name>
<proteinExistence type="predicted"/>
<keyword evidence="1" id="KW-0732">Signal</keyword>
<dbReference type="HOGENOM" id="CLU_065393_0_0_1"/>
<organism evidence="3">
    <name type="scientific">Chaetomium thermophilum (strain DSM 1495 / CBS 144.50 / IMI 039719)</name>
    <name type="common">Thermochaetoides thermophila</name>
    <dbReference type="NCBI Taxonomy" id="759272"/>
    <lineage>
        <taxon>Eukaryota</taxon>
        <taxon>Fungi</taxon>
        <taxon>Dikarya</taxon>
        <taxon>Ascomycota</taxon>
        <taxon>Pezizomycotina</taxon>
        <taxon>Sordariomycetes</taxon>
        <taxon>Sordariomycetidae</taxon>
        <taxon>Sordariales</taxon>
        <taxon>Chaetomiaceae</taxon>
        <taxon>Thermochaetoides</taxon>
    </lineage>
</organism>
<gene>
    <name evidence="2" type="ORF">CTHT_0000510</name>
</gene>
<dbReference type="OMA" id="YNTWGEF"/>
<dbReference type="Proteomes" id="UP000008066">
    <property type="component" value="Unassembled WGS sequence"/>
</dbReference>
<protein>
    <submittedName>
        <fullName evidence="2">Uncharacterized protein</fullName>
    </submittedName>
</protein>